<protein>
    <recommendedName>
        <fullName evidence="9">MPN domain-containing protein</fullName>
    </recommendedName>
</protein>
<evidence type="ECO:0000256" key="8">
    <source>
        <dbReference type="ARBA" id="ARBA00023049"/>
    </source>
</evidence>
<organism evidence="10 11">
    <name type="scientific">Bremia lactucae</name>
    <name type="common">Lettuce downy mildew</name>
    <dbReference type="NCBI Taxonomy" id="4779"/>
    <lineage>
        <taxon>Eukaryota</taxon>
        <taxon>Sar</taxon>
        <taxon>Stramenopiles</taxon>
        <taxon>Oomycota</taxon>
        <taxon>Peronosporomycetes</taxon>
        <taxon>Peronosporales</taxon>
        <taxon>Peronosporaceae</taxon>
        <taxon>Bremia</taxon>
    </lineage>
</organism>
<keyword evidence="11" id="KW-1185">Reference proteome</keyword>
<evidence type="ECO:0000256" key="1">
    <source>
        <dbReference type="ARBA" id="ARBA00001947"/>
    </source>
</evidence>
<dbReference type="SUPFAM" id="SSF102712">
    <property type="entry name" value="JAB1/MPN domain"/>
    <property type="match status" value="1"/>
</dbReference>
<dbReference type="PROSITE" id="PS50249">
    <property type="entry name" value="MPN"/>
    <property type="match status" value="1"/>
</dbReference>
<dbReference type="PANTHER" id="PTHR12947">
    <property type="entry name" value="AMSH-LIKE PROTEASE"/>
    <property type="match status" value="1"/>
</dbReference>
<comment type="caution">
    <text evidence="10">The sequence shown here is derived from an EMBL/GenBank/DDBJ whole genome shotgun (WGS) entry which is preliminary data.</text>
</comment>
<comment type="cofactor">
    <cofactor evidence="1">
        <name>Zn(2+)</name>
        <dbReference type="ChEBI" id="CHEBI:29105"/>
    </cofactor>
</comment>
<dbReference type="InterPro" id="IPR000555">
    <property type="entry name" value="JAMM/MPN+_dom"/>
</dbReference>
<dbReference type="KEGG" id="blac:94344963"/>
<comment type="similarity">
    <text evidence="2">Belongs to the peptidase M67C family.</text>
</comment>
<dbReference type="GO" id="GO:0005768">
    <property type="term" value="C:endosome"/>
    <property type="evidence" value="ECO:0007669"/>
    <property type="project" value="TreeGrafter"/>
</dbReference>
<dbReference type="Gene3D" id="3.40.140.10">
    <property type="entry name" value="Cytidine Deaminase, domain 2"/>
    <property type="match status" value="1"/>
</dbReference>
<dbReference type="Proteomes" id="UP000294530">
    <property type="component" value="Unassembled WGS sequence"/>
</dbReference>
<evidence type="ECO:0000256" key="5">
    <source>
        <dbReference type="ARBA" id="ARBA00022786"/>
    </source>
</evidence>
<evidence type="ECO:0000256" key="3">
    <source>
        <dbReference type="ARBA" id="ARBA00022670"/>
    </source>
</evidence>
<dbReference type="CDD" id="cd08066">
    <property type="entry name" value="MPN_AMSH_like"/>
    <property type="match status" value="1"/>
</dbReference>
<dbReference type="GO" id="GO:0061578">
    <property type="term" value="F:K63-linked deubiquitinase activity"/>
    <property type="evidence" value="ECO:0007669"/>
    <property type="project" value="InterPro"/>
</dbReference>
<dbReference type="Pfam" id="PF01398">
    <property type="entry name" value="JAB"/>
    <property type="match status" value="1"/>
</dbReference>
<keyword evidence="5" id="KW-0833">Ubl conjugation pathway</keyword>
<dbReference type="SMART" id="SM00232">
    <property type="entry name" value="JAB_MPN"/>
    <property type="match status" value="1"/>
</dbReference>
<dbReference type="Gene3D" id="1.20.58.80">
    <property type="entry name" value="Phosphotransferase system, lactose/cellobiose-type IIA subunit"/>
    <property type="match status" value="1"/>
</dbReference>
<keyword evidence="6" id="KW-0378">Hydrolase</keyword>
<dbReference type="InterPro" id="IPR015063">
    <property type="entry name" value="USP8_dimer"/>
</dbReference>
<feature type="domain" description="MPN" evidence="9">
    <location>
        <begin position="223"/>
        <end position="370"/>
    </location>
</feature>
<proteinExistence type="inferred from homology"/>
<name>A0A976FQB1_BRELC</name>
<gene>
    <name evidence="10" type="ORF">CCR75_001187</name>
</gene>
<keyword evidence="7" id="KW-0862">Zinc</keyword>
<evidence type="ECO:0000256" key="7">
    <source>
        <dbReference type="ARBA" id="ARBA00022833"/>
    </source>
</evidence>
<evidence type="ECO:0000256" key="2">
    <source>
        <dbReference type="ARBA" id="ARBA00010981"/>
    </source>
</evidence>
<keyword evidence="4" id="KW-0479">Metal-binding</keyword>
<keyword evidence="8" id="KW-0482">Metalloprotease</keyword>
<dbReference type="PANTHER" id="PTHR12947:SF13">
    <property type="entry name" value="FI19924P1"/>
    <property type="match status" value="1"/>
</dbReference>
<dbReference type="EMBL" id="SHOA02000001">
    <property type="protein sequence ID" value="TDH70691.1"/>
    <property type="molecule type" value="Genomic_DNA"/>
</dbReference>
<evidence type="ECO:0000313" key="11">
    <source>
        <dbReference type="Proteomes" id="UP000294530"/>
    </source>
</evidence>
<dbReference type="GO" id="GO:0046872">
    <property type="term" value="F:metal ion binding"/>
    <property type="evidence" value="ECO:0007669"/>
    <property type="project" value="UniProtKB-KW"/>
</dbReference>
<accession>A0A976FQB1</accession>
<sequence>MNVTERLRARHARLAPFCLVDPVKQHLRLQSYYQLARQLYRQSEAYFTECAFDNAYVFLAKFIRLCSKVTTAHHENELPQYHKDREWVRKQAEAGFKLFDEILDGMEAEENEYLEYEKSLNNDQVSSIEDADKSLDVVDNSALEKQLQAMRLTKKSFERSNEHALGVQKNSSQTVSYPTVGKASWMTVGATAPTIKPFPAPPRSRQRSQKLIANLTCGKTRSLELPASIIAQFILLASLNTNQPPYGIETCGILAGILRDQKLVITTLIIPKQEVLYVCTCGMAYGKGSSDMCSMTNEEELFDFCFSNELLTLGWIHTHPRQACFLSSVDVHTQCGFQSLLPEAIAIVVAPSDANKTVGVYRLTEPSGLQLIQNCNLTGFHTHPSDNQIYSEAFEFKWLEQVTARLVDMRLP</sequence>
<evidence type="ECO:0000256" key="4">
    <source>
        <dbReference type="ARBA" id="ARBA00022723"/>
    </source>
</evidence>
<evidence type="ECO:0000313" key="10">
    <source>
        <dbReference type="EMBL" id="TDH70691.1"/>
    </source>
</evidence>
<dbReference type="GO" id="GO:0016020">
    <property type="term" value="C:membrane"/>
    <property type="evidence" value="ECO:0007669"/>
    <property type="project" value="TreeGrafter"/>
</dbReference>
<dbReference type="GO" id="GO:0140492">
    <property type="term" value="F:metal-dependent deubiquitinase activity"/>
    <property type="evidence" value="ECO:0007669"/>
    <property type="project" value="InterPro"/>
</dbReference>
<dbReference type="GO" id="GO:0006508">
    <property type="term" value="P:proteolysis"/>
    <property type="evidence" value="ECO:0007669"/>
    <property type="project" value="UniProtKB-KW"/>
</dbReference>
<dbReference type="OrthoDB" id="3640at2759"/>
<dbReference type="GO" id="GO:0070536">
    <property type="term" value="P:protein K63-linked deubiquitination"/>
    <property type="evidence" value="ECO:0007669"/>
    <property type="project" value="InterPro"/>
</dbReference>
<dbReference type="RefSeq" id="XP_067820190.1">
    <property type="nucleotide sequence ID" value="XM_067959292.1"/>
</dbReference>
<evidence type="ECO:0000256" key="6">
    <source>
        <dbReference type="ARBA" id="ARBA00022801"/>
    </source>
</evidence>
<dbReference type="InterPro" id="IPR037518">
    <property type="entry name" value="MPN"/>
</dbReference>
<evidence type="ECO:0000259" key="9">
    <source>
        <dbReference type="PROSITE" id="PS50249"/>
    </source>
</evidence>
<reference evidence="10 11" key="1">
    <citation type="journal article" date="2021" name="Genome Biol.">
        <title>AFLAP: assembly-free linkage analysis pipeline using k-mers from genome sequencing data.</title>
        <authorList>
            <person name="Fletcher K."/>
            <person name="Zhang L."/>
            <person name="Gil J."/>
            <person name="Han R."/>
            <person name="Cavanaugh K."/>
            <person name="Michelmore R."/>
        </authorList>
    </citation>
    <scope>NUCLEOTIDE SEQUENCE [LARGE SCALE GENOMIC DNA]</scope>
    <source>
        <strain evidence="10 11">SF5</strain>
    </source>
</reference>
<keyword evidence="3" id="KW-0645">Protease</keyword>
<dbReference type="AlphaFoldDB" id="A0A976FQB1"/>
<dbReference type="Pfam" id="PF08969">
    <property type="entry name" value="USP8_dimer"/>
    <property type="match status" value="1"/>
</dbReference>
<dbReference type="GeneID" id="94344963"/>
<dbReference type="InterPro" id="IPR044098">
    <property type="entry name" value="STAMBP/STALP-like_MPN"/>
</dbReference>